<feature type="compositionally biased region" description="Basic residues" evidence="1">
    <location>
        <begin position="174"/>
        <end position="184"/>
    </location>
</feature>
<dbReference type="EMBL" id="CNGE01000539">
    <property type="protein sequence ID" value="CKS94369.1"/>
    <property type="molecule type" value="Genomic_DNA"/>
</dbReference>
<dbReference type="AlphaFoldDB" id="A0A655ADU6"/>
<proteinExistence type="predicted"/>
<sequence length="360" mass="39543">MDIGDDTGCPGACRDARDPMPPLASQTRCVYDYGDTPGGREQLLPKPLACAVGDDGWLLHDHARLHRRSHRESDHHGPATHRLRHRGLGDQRLSAGLRGANAGGRPAWRPVRPEESLPDWPGGIHRCVAGVRSVERCRHADCRSSGARRRRRIAYPADAVDDNADLPGSSPRCRAGRMGHRRQCRQPGGTVGRRRAGRQHGVGVDFLRQRSRRRHRPDPGGLSDSGTTPPPASVRLVRRRIVWCGNVSDCLRTTAGPVRQLAALDLGGDRRRYRVYVAVRLLAGAERPRAADPTGGLQRPELQLVQPQDSDHRLRGDGDDAAGDVLCAGGVWVVADPHGRAVRADGDRRWRAGPVRRHDH</sequence>
<accession>A0A655ADU6</accession>
<evidence type="ECO:0000256" key="1">
    <source>
        <dbReference type="SAM" id="MobiDB-lite"/>
    </source>
</evidence>
<evidence type="ECO:0000313" key="2">
    <source>
        <dbReference type="EMBL" id="CKS94369.1"/>
    </source>
</evidence>
<feature type="region of interest" description="Disordered" evidence="1">
    <location>
        <begin position="1"/>
        <end position="21"/>
    </location>
</feature>
<dbReference type="Proteomes" id="UP000048948">
    <property type="component" value="Unassembled WGS sequence"/>
</dbReference>
<organism evidence="2 3">
    <name type="scientific">Mycobacterium tuberculosis</name>
    <dbReference type="NCBI Taxonomy" id="1773"/>
    <lineage>
        <taxon>Bacteria</taxon>
        <taxon>Bacillati</taxon>
        <taxon>Actinomycetota</taxon>
        <taxon>Actinomycetes</taxon>
        <taxon>Mycobacteriales</taxon>
        <taxon>Mycobacteriaceae</taxon>
        <taxon>Mycobacterium</taxon>
        <taxon>Mycobacterium tuberculosis complex</taxon>
    </lineage>
</organism>
<reference evidence="2 3" key="1">
    <citation type="submission" date="2015-03" db="EMBL/GenBank/DDBJ databases">
        <authorList>
            <consortium name="Pathogen Informatics"/>
        </authorList>
    </citation>
    <scope>NUCLEOTIDE SEQUENCE [LARGE SCALE GENOMIC DNA]</scope>
    <source>
        <strain evidence="2 3">Bir 172</strain>
    </source>
</reference>
<feature type="region of interest" description="Disordered" evidence="1">
    <location>
        <begin position="160"/>
        <end position="232"/>
    </location>
</feature>
<name>A0A655ADU6_MYCTX</name>
<gene>
    <name evidence="2" type="ORF">ERS027646_02716</name>
</gene>
<evidence type="ECO:0000313" key="3">
    <source>
        <dbReference type="Proteomes" id="UP000048948"/>
    </source>
</evidence>
<protein>
    <submittedName>
        <fullName evidence="2">Uncharacterized protein</fullName>
    </submittedName>
</protein>